<dbReference type="Pfam" id="PF01420">
    <property type="entry name" value="Methylase_S"/>
    <property type="match status" value="2"/>
</dbReference>
<keyword evidence="2" id="KW-0680">Restriction system</keyword>
<feature type="domain" description="Type I restriction modification DNA specificity" evidence="5">
    <location>
        <begin position="227"/>
        <end position="384"/>
    </location>
</feature>
<feature type="domain" description="Type I restriction modification DNA specificity" evidence="5">
    <location>
        <begin position="74"/>
        <end position="184"/>
    </location>
</feature>
<evidence type="ECO:0000259" key="5">
    <source>
        <dbReference type="Pfam" id="PF01420"/>
    </source>
</evidence>
<dbReference type="RefSeq" id="WP_345075233.1">
    <property type="nucleotide sequence ID" value="NZ_BAABDJ010000049.1"/>
</dbReference>
<evidence type="ECO:0000313" key="6">
    <source>
        <dbReference type="EMBL" id="GAA4020437.1"/>
    </source>
</evidence>
<dbReference type="Gene3D" id="1.10.287.1120">
    <property type="entry name" value="Bipartite methylase S protein"/>
    <property type="match status" value="1"/>
</dbReference>
<keyword evidence="4" id="KW-0175">Coiled coil</keyword>
<organism evidence="6 7">
    <name type="scientific">Hymenobacter fastidiosus</name>
    <dbReference type="NCBI Taxonomy" id="486264"/>
    <lineage>
        <taxon>Bacteria</taxon>
        <taxon>Pseudomonadati</taxon>
        <taxon>Bacteroidota</taxon>
        <taxon>Cytophagia</taxon>
        <taxon>Cytophagales</taxon>
        <taxon>Hymenobacteraceae</taxon>
        <taxon>Hymenobacter</taxon>
    </lineage>
</organism>
<evidence type="ECO:0000256" key="3">
    <source>
        <dbReference type="ARBA" id="ARBA00023125"/>
    </source>
</evidence>
<evidence type="ECO:0000313" key="7">
    <source>
        <dbReference type="Proteomes" id="UP001500567"/>
    </source>
</evidence>
<keyword evidence="3" id="KW-0238">DNA-binding</keyword>
<accession>A0ABP7T3L2</accession>
<dbReference type="InterPro" id="IPR044946">
    <property type="entry name" value="Restrct_endonuc_typeI_TRD_sf"/>
</dbReference>
<dbReference type="PANTHER" id="PTHR43140">
    <property type="entry name" value="TYPE-1 RESTRICTION ENZYME ECOKI SPECIFICITY PROTEIN"/>
    <property type="match status" value="1"/>
</dbReference>
<feature type="coiled-coil region" evidence="4">
    <location>
        <begin position="169"/>
        <end position="200"/>
    </location>
</feature>
<comment type="caution">
    <text evidence="6">The sequence shown here is derived from an EMBL/GenBank/DDBJ whole genome shotgun (WGS) entry which is preliminary data.</text>
</comment>
<evidence type="ECO:0000256" key="2">
    <source>
        <dbReference type="ARBA" id="ARBA00022747"/>
    </source>
</evidence>
<dbReference type="InterPro" id="IPR051212">
    <property type="entry name" value="Type-I_RE_S_subunit"/>
</dbReference>
<proteinExistence type="inferred from homology"/>
<dbReference type="CDD" id="cd17262">
    <property type="entry name" value="RMtype1_S_Aco12261I-TRD2-CR2"/>
    <property type="match status" value="1"/>
</dbReference>
<reference evidence="7" key="1">
    <citation type="journal article" date="2019" name="Int. J. Syst. Evol. Microbiol.">
        <title>The Global Catalogue of Microorganisms (GCM) 10K type strain sequencing project: providing services to taxonomists for standard genome sequencing and annotation.</title>
        <authorList>
            <consortium name="The Broad Institute Genomics Platform"/>
            <consortium name="The Broad Institute Genome Sequencing Center for Infectious Disease"/>
            <person name="Wu L."/>
            <person name="Ma J."/>
        </authorList>
    </citation>
    <scope>NUCLEOTIDE SEQUENCE [LARGE SCALE GENOMIC DNA]</scope>
    <source>
        <strain evidence="7">JCM 17224</strain>
    </source>
</reference>
<name>A0ABP7T3L2_9BACT</name>
<comment type="similarity">
    <text evidence="1">Belongs to the type-I restriction system S methylase family.</text>
</comment>
<dbReference type="PANTHER" id="PTHR43140:SF1">
    <property type="entry name" value="TYPE I RESTRICTION ENZYME ECOKI SPECIFICITY SUBUNIT"/>
    <property type="match status" value="1"/>
</dbReference>
<dbReference type="Gene3D" id="3.90.220.20">
    <property type="entry name" value="DNA methylase specificity domains"/>
    <property type="match status" value="2"/>
</dbReference>
<keyword evidence="7" id="KW-1185">Reference proteome</keyword>
<gene>
    <name evidence="6" type="ORF">GCM10022408_38110</name>
</gene>
<dbReference type="SUPFAM" id="SSF116734">
    <property type="entry name" value="DNA methylase specificity domain"/>
    <property type="match status" value="2"/>
</dbReference>
<evidence type="ECO:0000256" key="1">
    <source>
        <dbReference type="ARBA" id="ARBA00010923"/>
    </source>
</evidence>
<dbReference type="Proteomes" id="UP001500567">
    <property type="component" value="Unassembled WGS sequence"/>
</dbReference>
<sequence>MKKYEETRDSGINWLGEIPAHWKLKKLKYCVALNTNEGEIEDITTRIALENIESKTGKYLATETPAFEGIGNLFNSGDVLFSKLRPYLAKVLHAETSGIAVGEVLVLTPDQDEYESRFLFYRLLSQSLIDIVDSSTYGSKMPRASWGFIGELKLPVPPLPEQRAIAAYLDRKTAQLDTLLAQKETLLQKLHQKRQALINEAVTQGLDPAAPRKPSGVAWLGDVPAHWEVKKLRYAVDFFNTVRVPLSSEERGRMASRTYDYYGASGIIDKVEDYHFDGDYILLAEDGANLLSRSTALAFKATGKFWVNNHAHILRPKHGNLDYFVNLLESLDYSMYVTGSAQPKLTMGNLAEVILPVPPLGEQEIIQEHLQKISQKISKATTAIHTQIQTLKAFRQSLISEVVTGKVDVRPAVLAPEADLPLWQQ</sequence>
<protein>
    <recommendedName>
        <fullName evidence="5">Type I restriction modification DNA specificity domain-containing protein</fullName>
    </recommendedName>
</protein>
<dbReference type="EMBL" id="BAABDJ010000049">
    <property type="protein sequence ID" value="GAA4020437.1"/>
    <property type="molecule type" value="Genomic_DNA"/>
</dbReference>
<evidence type="ECO:0000256" key="4">
    <source>
        <dbReference type="SAM" id="Coils"/>
    </source>
</evidence>
<dbReference type="InterPro" id="IPR000055">
    <property type="entry name" value="Restrct_endonuc_typeI_TRD"/>
</dbReference>